<dbReference type="Pfam" id="PF04616">
    <property type="entry name" value="Glyco_hydro_43"/>
    <property type="match status" value="1"/>
</dbReference>
<keyword evidence="7" id="KW-1185">Reference proteome</keyword>
<evidence type="ECO:0000313" key="8">
    <source>
        <dbReference type="RefSeq" id="XP_033536601.1"/>
    </source>
</evidence>
<dbReference type="GO" id="GO:0004553">
    <property type="term" value="F:hydrolase activity, hydrolyzing O-glycosyl compounds"/>
    <property type="evidence" value="ECO:0007669"/>
    <property type="project" value="InterPro"/>
</dbReference>
<dbReference type="SUPFAM" id="SSF75005">
    <property type="entry name" value="Arabinanase/levansucrase/invertase"/>
    <property type="match status" value="1"/>
</dbReference>
<keyword evidence="4 5" id="KW-0326">Glycosidase</keyword>
<dbReference type="InterPro" id="IPR006710">
    <property type="entry name" value="Glyco_hydro_43"/>
</dbReference>
<accession>A0A6G1GAP3</accession>
<dbReference type="PANTHER" id="PTHR43817:SF1">
    <property type="entry name" value="HYDROLASE, FAMILY 43, PUTATIVE (AFU_ORTHOLOGUE AFUA_3G01660)-RELATED"/>
    <property type="match status" value="1"/>
</dbReference>
<dbReference type="RefSeq" id="XP_033536601.1">
    <property type="nucleotide sequence ID" value="XM_033678907.1"/>
</dbReference>
<comment type="similarity">
    <text evidence="1 5">Belongs to the glycosyl hydrolase 43 family.</text>
</comment>
<evidence type="ECO:0000256" key="1">
    <source>
        <dbReference type="ARBA" id="ARBA00009865"/>
    </source>
</evidence>
<reference evidence="8" key="3">
    <citation type="submission" date="2025-04" db="UniProtKB">
        <authorList>
            <consortium name="RefSeq"/>
        </authorList>
    </citation>
    <scope>IDENTIFICATION</scope>
    <source>
        <strain evidence="8">CBS 781.70</strain>
    </source>
</reference>
<dbReference type="PANTHER" id="PTHR43817">
    <property type="entry name" value="GLYCOSYL HYDROLASE"/>
    <property type="match status" value="1"/>
</dbReference>
<evidence type="ECO:0000256" key="3">
    <source>
        <dbReference type="ARBA" id="ARBA00022801"/>
    </source>
</evidence>
<dbReference type="OrthoDB" id="272289at2759"/>
<evidence type="ECO:0000256" key="5">
    <source>
        <dbReference type="RuleBase" id="RU361187"/>
    </source>
</evidence>
<dbReference type="EMBL" id="ML975152">
    <property type="protein sequence ID" value="KAF1814970.1"/>
    <property type="molecule type" value="Genomic_DNA"/>
</dbReference>
<proteinExistence type="inferred from homology"/>
<reference evidence="6 8" key="1">
    <citation type="submission" date="2020-01" db="EMBL/GenBank/DDBJ databases">
        <authorList>
            <consortium name="DOE Joint Genome Institute"/>
            <person name="Haridas S."/>
            <person name="Albert R."/>
            <person name="Binder M."/>
            <person name="Bloem J."/>
            <person name="Labutti K."/>
            <person name="Salamov A."/>
            <person name="Andreopoulos B."/>
            <person name="Baker S.E."/>
            <person name="Barry K."/>
            <person name="Bills G."/>
            <person name="Bluhm B.H."/>
            <person name="Cannon C."/>
            <person name="Castanera R."/>
            <person name="Culley D.E."/>
            <person name="Daum C."/>
            <person name="Ezra D."/>
            <person name="Gonzalez J.B."/>
            <person name="Henrissat B."/>
            <person name="Kuo A."/>
            <person name="Liang C."/>
            <person name="Lipzen A."/>
            <person name="Lutzoni F."/>
            <person name="Magnuson J."/>
            <person name="Mondo S."/>
            <person name="Nolan M."/>
            <person name="Ohm R."/>
            <person name="Pangilinan J."/>
            <person name="Park H.-J."/>
            <person name="Ramirez L."/>
            <person name="Alfaro M."/>
            <person name="Sun H."/>
            <person name="Tritt A."/>
            <person name="Yoshinaga Y."/>
            <person name="Zwiers L.-H."/>
            <person name="Turgeon B.G."/>
            <person name="Goodwin S.B."/>
            <person name="Spatafora J.W."/>
            <person name="Crous P.W."/>
            <person name="Grigoriev I.V."/>
        </authorList>
    </citation>
    <scope>NUCLEOTIDE SEQUENCE</scope>
    <source>
        <strain evidence="6 8">CBS 781.70</strain>
    </source>
</reference>
<evidence type="ECO:0000313" key="7">
    <source>
        <dbReference type="Proteomes" id="UP000504638"/>
    </source>
</evidence>
<keyword evidence="3 5" id="KW-0378">Hydrolase</keyword>
<keyword evidence="2" id="KW-0732">Signal</keyword>
<evidence type="ECO:0000256" key="4">
    <source>
        <dbReference type="ARBA" id="ARBA00023295"/>
    </source>
</evidence>
<dbReference type="Gene3D" id="2.115.10.20">
    <property type="entry name" value="Glycosyl hydrolase domain, family 43"/>
    <property type="match status" value="1"/>
</dbReference>
<dbReference type="Proteomes" id="UP000504638">
    <property type="component" value="Unplaced"/>
</dbReference>
<dbReference type="InterPro" id="IPR023296">
    <property type="entry name" value="Glyco_hydro_beta-prop_sf"/>
</dbReference>
<sequence length="397" mass="43579">MTITAVPTPDPYVVFLRDTFFLTFTSGNRVEIWSSPTLLGFYTYPRKTVVWQPEHGYPFSGNIWAPELHALCGRWYIYVSCDHPLIGNASHRLCVLRGPPTDVSPCEAPWEFLGPLPGLPPHQWSIDGTVFELDDQLYCVYSGWPLLAGYPGESIKSMVERGRSQDESIQELYIAHMASPELVDSFAVRISAPEHRWEFSGSSGINEGPQYLKASDGSWKGIVFSCAGSWTRDYKMATLQYVGGEPLNPRAWVKSRRPLLQAWSPKLGSIGEGGRRDVGPFGPGHGSFIRMPHGMSGTADEDSDGGMLCVFHATDRPDSGWEGRKARAQRVSFTSDGPDMGGFVGRVTTDVDEFMGCRAVNILGVPGGHGGRSRANGNSRRASIKAKFKGLLGCGLR</sequence>
<reference evidence="8" key="2">
    <citation type="submission" date="2020-04" db="EMBL/GenBank/DDBJ databases">
        <authorList>
            <consortium name="NCBI Genome Project"/>
        </authorList>
    </citation>
    <scope>NUCLEOTIDE SEQUENCE</scope>
    <source>
        <strain evidence="8">CBS 781.70</strain>
    </source>
</reference>
<protein>
    <submittedName>
        <fullName evidence="6 8">Arabinanase/levansucrase/invertase</fullName>
    </submittedName>
</protein>
<name>A0A6G1GAP3_9PEZI</name>
<evidence type="ECO:0000256" key="2">
    <source>
        <dbReference type="ARBA" id="ARBA00022729"/>
    </source>
</evidence>
<dbReference type="AlphaFoldDB" id="A0A6G1GAP3"/>
<evidence type="ECO:0000313" key="6">
    <source>
        <dbReference type="EMBL" id="KAF1814970.1"/>
    </source>
</evidence>
<dbReference type="GO" id="GO:0005975">
    <property type="term" value="P:carbohydrate metabolic process"/>
    <property type="evidence" value="ECO:0007669"/>
    <property type="project" value="InterPro"/>
</dbReference>
<dbReference type="CDD" id="cd18820">
    <property type="entry name" value="GH43_LbAraf43-like"/>
    <property type="match status" value="1"/>
</dbReference>
<dbReference type="GeneID" id="54419477"/>
<organism evidence="6">
    <name type="scientific">Eremomyces bilateralis CBS 781.70</name>
    <dbReference type="NCBI Taxonomy" id="1392243"/>
    <lineage>
        <taxon>Eukaryota</taxon>
        <taxon>Fungi</taxon>
        <taxon>Dikarya</taxon>
        <taxon>Ascomycota</taxon>
        <taxon>Pezizomycotina</taxon>
        <taxon>Dothideomycetes</taxon>
        <taxon>Dothideomycetes incertae sedis</taxon>
        <taxon>Eremomycetales</taxon>
        <taxon>Eremomycetaceae</taxon>
        <taxon>Eremomyces</taxon>
    </lineage>
</organism>
<gene>
    <name evidence="6 8" type="ORF">P152DRAFT_456012</name>
</gene>